<sequence length="230" mass="23306">MVQILRSISILCWVALVSAQYGNPGTTAKSATTTSVVPSSTSSSTAVQTIAVGKNGFTFDPDTLTVSPGGKVEFHFYPGPHSVARASFENPCHPTIQTGIFSGSVPGSNGGSSTVLTLTINDTNPIWYYCGEPGHCQAGMVGVINPPSNGSNTITAFKASAANANGSTVPASVAGGVWGASTSGLPTSSQAASGISSSSPTPTGEARTLHAWTDMSTILIFSVLVALCMM</sequence>
<dbReference type="AlphaFoldDB" id="B8MI28"/>
<feature type="domain" description="Blue (type 1) copper" evidence="4">
    <location>
        <begin position="50"/>
        <end position="144"/>
    </location>
</feature>
<feature type="signal peptide" evidence="3">
    <location>
        <begin position="1"/>
        <end position="19"/>
    </location>
</feature>
<dbReference type="PANTHER" id="PTHR34883">
    <property type="entry name" value="SERINE-RICH PROTEIN, PUTATIVE-RELATED-RELATED"/>
    <property type="match status" value="1"/>
</dbReference>
<proteinExistence type="predicted"/>
<protein>
    <submittedName>
        <fullName evidence="5">Extracellular serine-rich protein, putative</fullName>
    </submittedName>
</protein>
<dbReference type="Proteomes" id="UP000001745">
    <property type="component" value="Unassembled WGS sequence"/>
</dbReference>
<keyword evidence="1" id="KW-0479">Metal-binding</keyword>
<dbReference type="GO" id="GO:0005507">
    <property type="term" value="F:copper ion binding"/>
    <property type="evidence" value="ECO:0007669"/>
    <property type="project" value="InterPro"/>
</dbReference>
<evidence type="ECO:0000313" key="6">
    <source>
        <dbReference type="Proteomes" id="UP000001745"/>
    </source>
</evidence>
<accession>B8MI28</accession>
<dbReference type="OMA" id="SEDPIWY"/>
<dbReference type="InterPro" id="IPR052953">
    <property type="entry name" value="Ser-rich/MCO-related"/>
</dbReference>
<gene>
    <name evidence="5" type="ORF">TSTA_022440</name>
</gene>
<organism evidence="5 6">
    <name type="scientific">Talaromyces stipitatus (strain ATCC 10500 / CBS 375.48 / QM 6759 / NRRL 1006)</name>
    <name type="common">Penicillium stipitatum</name>
    <dbReference type="NCBI Taxonomy" id="441959"/>
    <lineage>
        <taxon>Eukaryota</taxon>
        <taxon>Fungi</taxon>
        <taxon>Dikarya</taxon>
        <taxon>Ascomycota</taxon>
        <taxon>Pezizomycotina</taxon>
        <taxon>Eurotiomycetes</taxon>
        <taxon>Eurotiomycetidae</taxon>
        <taxon>Eurotiales</taxon>
        <taxon>Trichocomaceae</taxon>
        <taxon>Talaromyces</taxon>
        <taxon>Talaromyces sect. Talaromyces</taxon>
    </lineage>
</organism>
<reference evidence="6" key="1">
    <citation type="journal article" date="2015" name="Genome Announc.">
        <title>Genome sequence of the AIDS-associated pathogen Penicillium marneffei (ATCC18224) and its near taxonomic relative Talaromyces stipitatus (ATCC10500).</title>
        <authorList>
            <person name="Nierman W.C."/>
            <person name="Fedorova-Abrams N.D."/>
            <person name="Andrianopoulos A."/>
        </authorList>
    </citation>
    <scope>NUCLEOTIDE SEQUENCE [LARGE SCALE GENOMIC DNA]</scope>
    <source>
        <strain evidence="6">ATCC 10500 / CBS 375.48 / QM 6759 / NRRL 1006</strain>
    </source>
</reference>
<keyword evidence="6" id="KW-1185">Reference proteome</keyword>
<evidence type="ECO:0000256" key="3">
    <source>
        <dbReference type="SAM" id="SignalP"/>
    </source>
</evidence>
<evidence type="ECO:0000313" key="5">
    <source>
        <dbReference type="EMBL" id="EED17190.1"/>
    </source>
</evidence>
<dbReference type="eggNOG" id="ENOG502S40X">
    <property type="taxonomic scope" value="Eukaryota"/>
</dbReference>
<dbReference type="InterPro" id="IPR000923">
    <property type="entry name" value="BlueCu_1"/>
</dbReference>
<dbReference type="SUPFAM" id="SSF49503">
    <property type="entry name" value="Cupredoxins"/>
    <property type="match status" value="1"/>
</dbReference>
<dbReference type="EMBL" id="EQ962656">
    <property type="protein sequence ID" value="EED17190.1"/>
    <property type="molecule type" value="Genomic_DNA"/>
</dbReference>
<dbReference type="Gene3D" id="2.60.40.420">
    <property type="entry name" value="Cupredoxins - blue copper proteins"/>
    <property type="match status" value="1"/>
</dbReference>
<dbReference type="STRING" id="441959.B8MI28"/>
<dbReference type="RefSeq" id="XP_002484424.1">
    <property type="nucleotide sequence ID" value="XM_002484379.1"/>
</dbReference>
<dbReference type="GeneID" id="8107081"/>
<dbReference type="Pfam" id="PF00127">
    <property type="entry name" value="Copper-bind"/>
    <property type="match status" value="1"/>
</dbReference>
<dbReference type="GO" id="GO:0009055">
    <property type="term" value="F:electron transfer activity"/>
    <property type="evidence" value="ECO:0007669"/>
    <property type="project" value="InterPro"/>
</dbReference>
<evidence type="ECO:0000256" key="1">
    <source>
        <dbReference type="ARBA" id="ARBA00022723"/>
    </source>
</evidence>
<evidence type="ECO:0000256" key="2">
    <source>
        <dbReference type="ARBA" id="ARBA00023008"/>
    </source>
</evidence>
<dbReference type="PhylomeDB" id="B8MI28"/>
<dbReference type="PANTHER" id="PTHR34883:SF15">
    <property type="entry name" value="EXTRACELLULAR SERINE-RICH PROTEIN"/>
    <property type="match status" value="1"/>
</dbReference>
<dbReference type="InParanoid" id="B8MI28"/>
<dbReference type="OrthoDB" id="2331100at2759"/>
<name>B8MI28_TALSN</name>
<evidence type="ECO:0000259" key="4">
    <source>
        <dbReference type="Pfam" id="PF00127"/>
    </source>
</evidence>
<dbReference type="VEuPathDB" id="FungiDB:TSTA_022440"/>
<dbReference type="CDD" id="cd00920">
    <property type="entry name" value="Cupredoxin"/>
    <property type="match status" value="1"/>
</dbReference>
<feature type="chain" id="PRO_5002877603" evidence="3">
    <location>
        <begin position="20"/>
        <end position="230"/>
    </location>
</feature>
<dbReference type="HOGENOM" id="CLU_053381_4_0_1"/>
<keyword evidence="2" id="KW-0186">Copper</keyword>
<dbReference type="InterPro" id="IPR008972">
    <property type="entry name" value="Cupredoxin"/>
</dbReference>
<keyword evidence="3" id="KW-0732">Signal</keyword>